<evidence type="ECO:0000256" key="1">
    <source>
        <dbReference type="ARBA" id="ARBA00006068"/>
    </source>
</evidence>
<dbReference type="InterPro" id="IPR050922">
    <property type="entry name" value="LytR/CpsA/Psr_CW_biosynth"/>
</dbReference>
<dbReference type="PANTHER" id="PTHR33392">
    <property type="entry name" value="POLYISOPRENYL-TEICHOIC ACID--PEPTIDOGLYCAN TEICHOIC ACID TRANSFERASE TAGU"/>
    <property type="match status" value="1"/>
</dbReference>
<comment type="caution">
    <text evidence="4">The sequence shown here is derived from an EMBL/GenBank/DDBJ whole genome shotgun (WGS) entry which is preliminary data.</text>
</comment>
<organism evidence="4 5">
    <name type="scientific">Paraclostridium benzoelyticum</name>
    <dbReference type="NCBI Taxonomy" id="1629550"/>
    <lineage>
        <taxon>Bacteria</taxon>
        <taxon>Bacillati</taxon>
        <taxon>Bacillota</taxon>
        <taxon>Clostridia</taxon>
        <taxon>Peptostreptococcales</taxon>
        <taxon>Peptostreptococcaceae</taxon>
        <taxon>Paraclostridium</taxon>
    </lineage>
</organism>
<dbReference type="AlphaFoldDB" id="A0A0M3DI92"/>
<dbReference type="Proteomes" id="UP000034407">
    <property type="component" value="Unassembled WGS sequence"/>
</dbReference>
<feature type="signal peptide" evidence="2">
    <location>
        <begin position="1"/>
        <end position="26"/>
    </location>
</feature>
<keyword evidence="5" id="KW-1185">Reference proteome</keyword>
<sequence>MNKFKKYCVVLSAIVIIASTLSNIYALNNYSKSIEKAKVNYSKSNVQQENLDKNSQEKNNNVSNILLIGSDSSGFDKVGRSDSMIILTIDKDNKNLKLTSLARDTLVNIPGHGYEKLTHAYAYGKSKLLLETIEQNLKINLDGYVAVNFNSFIDLVDTLGGVEVDIHKNEIEHLNDIIVNSFKVAKDKGEEPQFIRFEGKQLLNGYQALAYARIRQIDSIYERDKRQRDVLKSIANKLVELPVSSYPKVIKEMMPYVDVNLPISKLLTIAMTSKELYNYELNQMEFPVAEYRASGRLKKDNSFVVKWDKTENLKVLNNFIYNK</sequence>
<evidence type="ECO:0000313" key="5">
    <source>
        <dbReference type="Proteomes" id="UP000034407"/>
    </source>
</evidence>
<gene>
    <name evidence="4" type="ORF">VN21_03810</name>
</gene>
<dbReference type="PATRIC" id="fig|1629550.3.peg.3460"/>
<dbReference type="EMBL" id="LBBT01000082">
    <property type="protein sequence ID" value="KKY02310.1"/>
    <property type="molecule type" value="Genomic_DNA"/>
</dbReference>
<keyword evidence="2" id="KW-0732">Signal</keyword>
<evidence type="ECO:0000259" key="3">
    <source>
        <dbReference type="Pfam" id="PF03816"/>
    </source>
</evidence>
<reference evidence="4 5" key="1">
    <citation type="submission" date="2015-04" db="EMBL/GenBank/DDBJ databases">
        <title>Microcin producing Clostridium sp. JC272T.</title>
        <authorList>
            <person name="Jyothsna T."/>
            <person name="Sasikala C."/>
            <person name="Ramana C."/>
        </authorList>
    </citation>
    <scope>NUCLEOTIDE SEQUENCE [LARGE SCALE GENOMIC DNA]</scope>
    <source>
        <strain evidence="4 5">JC272</strain>
    </source>
</reference>
<evidence type="ECO:0000256" key="2">
    <source>
        <dbReference type="SAM" id="SignalP"/>
    </source>
</evidence>
<dbReference type="Pfam" id="PF03816">
    <property type="entry name" value="LytR_cpsA_psr"/>
    <property type="match status" value="1"/>
</dbReference>
<dbReference type="PANTHER" id="PTHR33392:SF6">
    <property type="entry name" value="POLYISOPRENYL-TEICHOIC ACID--PEPTIDOGLYCAN TEICHOIC ACID TRANSFERASE TAGU"/>
    <property type="match status" value="1"/>
</dbReference>
<protein>
    <recommendedName>
        <fullName evidence="3">Cell envelope-related transcriptional attenuator domain-containing protein</fullName>
    </recommendedName>
</protein>
<proteinExistence type="inferred from homology"/>
<evidence type="ECO:0000313" key="4">
    <source>
        <dbReference type="EMBL" id="KKY02310.1"/>
    </source>
</evidence>
<accession>A0A0M3DI92</accession>
<dbReference type="Gene3D" id="3.40.630.190">
    <property type="entry name" value="LCP protein"/>
    <property type="match status" value="1"/>
</dbReference>
<dbReference type="OrthoDB" id="305468at2"/>
<dbReference type="InterPro" id="IPR004474">
    <property type="entry name" value="LytR_CpsA_psr"/>
</dbReference>
<dbReference type="RefSeq" id="WP_046822123.1">
    <property type="nucleotide sequence ID" value="NZ_LBBT01000082.1"/>
</dbReference>
<comment type="similarity">
    <text evidence="1">Belongs to the LytR/CpsA/Psr (LCP) family.</text>
</comment>
<name>A0A0M3DI92_9FIRM</name>
<dbReference type="NCBIfam" id="TIGR00350">
    <property type="entry name" value="lytR_cpsA_psr"/>
    <property type="match status" value="1"/>
</dbReference>
<feature type="domain" description="Cell envelope-related transcriptional attenuator" evidence="3">
    <location>
        <begin position="80"/>
        <end position="238"/>
    </location>
</feature>
<feature type="chain" id="PRO_5005652917" description="Cell envelope-related transcriptional attenuator domain-containing protein" evidence="2">
    <location>
        <begin position="27"/>
        <end position="323"/>
    </location>
</feature>